<name>A0AAD7TAJ7_9TELE</name>
<keyword evidence="3" id="KW-1185">Reference proteome</keyword>
<evidence type="ECO:0000256" key="1">
    <source>
        <dbReference type="SAM" id="MobiDB-lite"/>
    </source>
</evidence>
<protein>
    <submittedName>
        <fullName evidence="2">Uncharacterized protein</fullName>
    </submittedName>
</protein>
<accession>A0AAD7TAJ7</accession>
<organism evidence="2 3">
    <name type="scientific">Aldrovandia affinis</name>
    <dbReference type="NCBI Taxonomy" id="143900"/>
    <lineage>
        <taxon>Eukaryota</taxon>
        <taxon>Metazoa</taxon>
        <taxon>Chordata</taxon>
        <taxon>Craniata</taxon>
        <taxon>Vertebrata</taxon>
        <taxon>Euteleostomi</taxon>
        <taxon>Actinopterygii</taxon>
        <taxon>Neopterygii</taxon>
        <taxon>Teleostei</taxon>
        <taxon>Notacanthiformes</taxon>
        <taxon>Halosauridae</taxon>
        <taxon>Aldrovandia</taxon>
    </lineage>
</organism>
<feature type="compositionally biased region" description="Polar residues" evidence="1">
    <location>
        <begin position="36"/>
        <end position="57"/>
    </location>
</feature>
<reference evidence="2" key="1">
    <citation type="journal article" date="2023" name="Science">
        <title>Genome structures resolve the early diversification of teleost fishes.</title>
        <authorList>
            <person name="Parey E."/>
            <person name="Louis A."/>
            <person name="Montfort J."/>
            <person name="Bouchez O."/>
            <person name="Roques C."/>
            <person name="Iampietro C."/>
            <person name="Lluch J."/>
            <person name="Castinel A."/>
            <person name="Donnadieu C."/>
            <person name="Desvignes T."/>
            <person name="Floi Bucao C."/>
            <person name="Jouanno E."/>
            <person name="Wen M."/>
            <person name="Mejri S."/>
            <person name="Dirks R."/>
            <person name="Jansen H."/>
            <person name="Henkel C."/>
            <person name="Chen W.J."/>
            <person name="Zahm M."/>
            <person name="Cabau C."/>
            <person name="Klopp C."/>
            <person name="Thompson A.W."/>
            <person name="Robinson-Rechavi M."/>
            <person name="Braasch I."/>
            <person name="Lecointre G."/>
            <person name="Bobe J."/>
            <person name="Postlethwait J.H."/>
            <person name="Berthelot C."/>
            <person name="Roest Crollius H."/>
            <person name="Guiguen Y."/>
        </authorList>
    </citation>
    <scope>NUCLEOTIDE SEQUENCE</scope>
    <source>
        <strain evidence="2">NC1722</strain>
    </source>
</reference>
<dbReference type="Proteomes" id="UP001221898">
    <property type="component" value="Unassembled WGS sequence"/>
</dbReference>
<evidence type="ECO:0000313" key="3">
    <source>
        <dbReference type="Proteomes" id="UP001221898"/>
    </source>
</evidence>
<feature type="region of interest" description="Disordered" evidence="1">
    <location>
        <begin position="16"/>
        <end position="102"/>
    </location>
</feature>
<dbReference type="EMBL" id="JAINUG010000004">
    <property type="protein sequence ID" value="KAJ8417395.1"/>
    <property type="molecule type" value="Genomic_DNA"/>
</dbReference>
<evidence type="ECO:0000313" key="2">
    <source>
        <dbReference type="EMBL" id="KAJ8417395.1"/>
    </source>
</evidence>
<gene>
    <name evidence="2" type="ORF">AAFF_G00286220</name>
</gene>
<comment type="caution">
    <text evidence="2">The sequence shown here is derived from an EMBL/GenBank/DDBJ whole genome shotgun (WGS) entry which is preliminary data.</text>
</comment>
<sequence>MKLITFMKVIHDHKEKRLQLRQVPRAPQTPRFHGTPSGSATGRPSSKTPTTCFQQPVSDVRPPSGRQTTPSSSAENTRNWRSTPLFQRGRVAFQGAANEDAS</sequence>
<feature type="compositionally biased region" description="Polar residues" evidence="1">
    <location>
        <begin position="65"/>
        <end position="85"/>
    </location>
</feature>
<dbReference type="AlphaFoldDB" id="A0AAD7TAJ7"/>
<proteinExistence type="predicted"/>